<dbReference type="AlphaFoldDB" id="A0AAW5JMK4"/>
<sequence length="462" mass="50026">MKKTKLRALLAVGLAAALMVGLVAVTALADDGVPTVTYDHSVKQFQFTNVAAYSDEHGHQYPDLFRDLKNLMPGDAVSQAIKVKVAGTGSGSVNMYLKVEPEGDGISADEKLDYAKLLDAEGVTLTVKQGETVLAEGSLAEGVKLGKLKSSDTLDLSVTLNIPLTAGNSLQGLQGAVAWVFTAEYIPGGGGGGGGGTEIPETNPPLGPLPELEKGDHFAYIIGRDDGLVHPEAEITRAEVATIFFRLLTEDSRGRYWSQSNSYGDVDAGAWYNNAVSTLSNAGILYGKPGNLFDPDASITRAEFAAIAVRFFGGEYEGEDQFSDIGGHWANNEINRAYMNNLVKGYTDGTFRPDNDITRAEAITIINRVLERAPHKDYLLDDMITWPDNTDTAKWYYADVQEATNSHNYDPKYDKDGNVYEIWTELRPVRDWAALERAWSEANSSESPGEVVSSNTSSVFGD</sequence>
<organism evidence="5 6">
    <name type="scientific">Intestinimonas massiliensis</name>
    <name type="common">ex Afouda et al. 2020</name>
    <dbReference type="NCBI Taxonomy" id="1673721"/>
    <lineage>
        <taxon>Bacteria</taxon>
        <taxon>Bacillati</taxon>
        <taxon>Bacillota</taxon>
        <taxon>Clostridia</taxon>
        <taxon>Eubacteriales</taxon>
        <taxon>Intestinimonas</taxon>
    </lineage>
</organism>
<feature type="region of interest" description="Disordered" evidence="2">
    <location>
        <begin position="442"/>
        <end position="462"/>
    </location>
</feature>
<dbReference type="Proteomes" id="UP001204562">
    <property type="component" value="Unassembled WGS sequence"/>
</dbReference>
<reference evidence="5" key="1">
    <citation type="submission" date="2022-06" db="EMBL/GenBank/DDBJ databases">
        <title>Isolation of gut microbiota from human fecal samples.</title>
        <authorList>
            <person name="Pamer E.G."/>
            <person name="Barat B."/>
            <person name="Waligurski E."/>
            <person name="Medina S."/>
            <person name="Paddock L."/>
            <person name="Mostad J."/>
        </authorList>
    </citation>
    <scope>NUCLEOTIDE SEQUENCE</scope>
    <source>
        <strain evidence="5">DFI.9.91</strain>
    </source>
</reference>
<evidence type="ECO:0000259" key="4">
    <source>
        <dbReference type="PROSITE" id="PS51272"/>
    </source>
</evidence>
<dbReference type="EMBL" id="JANFYS010000010">
    <property type="protein sequence ID" value="MCQ4770047.1"/>
    <property type="molecule type" value="Genomic_DNA"/>
</dbReference>
<evidence type="ECO:0000313" key="5">
    <source>
        <dbReference type="EMBL" id="MCQ4770047.1"/>
    </source>
</evidence>
<evidence type="ECO:0000256" key="1">
    <source>
        <dbReference type="ARBA" id="ARBA00022737"/>
    </source>
</evidence>
<evidence type="ECO:0000256" key="3">
    <source>
        <dbReference type="SAM" id="SignalP"/>
    </source>
</evidence>
<comment type="caution">
    <text evidence="5">The sequence shown here is derived from an EMBL/GenBank/DDBJ whole genome shotgun (WGS) entry which is preliminary data.</text>
</comment>
<keyword evidence="3" id="KW-0732">Signal</keyword>
<dbReference type="PANTHER" id="PTHR43308">
    <property type="entry name" value="OUTER MEMBRANE PROTEIN ALPHA-RELATED"/>
    <property type="match status" value="1"/>
</dbReference>
<feature type="domain" description="SLH" evidence="4">
    <location>
        <begin position="317"/>
        <end position="380"/>
    </location>
</feature>
<gene>
    <name evidence="5" type="ORF">NE579_06160</name>
</gene>
<dbReference type="RefSeq" id="WP_256303589.1">
    <property type="nucleotide sequence ID" value="NZ_JANFYS010000010.1"/>
</dbReference>
<evidence type="ECO:0000313" key="6">
    <source>
        <dbReference type="Proteomes" id="UP001204562"/>
    </source>
</evidence>
<dbReference type="InterPro" id="IPR001119">
    <property type="entry name" value="SLH_dom"/>
</dbReference>
<feature type="signal peptide" evidence="3">
    <location>
        <begin position="1"/>
        <end position="29"/>
    </location>
</feature>
<feature type="domain" description="SLH" evidence="4">
    <location>
        <begin position="259"/>
        <end position="316"/>
    </location>
</feature>
<keyword evidence="1" id="KW-0677">Repeat</keyword>
<name>A0AAW5JMK4_9FIRM</name>
<evidence type="ECO:0000256" key="2">
    <source>
        <dbReference type="SAM" id="MobiDB-lite"/>
    </source>
</evidence>
<protein>
    <submittedName>
        <fullName evidence="5">S-layer homology domain-containing protein</fullName>
    </submittedName>
</protein>
<dbReference type="PROSITE" id="PS51272">
    <property type="entry name" value="SLH"/>
    <property type="match status" value="2"/>
</dbReference>
<proteinExistence type="predicted"/>
<accession>A0AAW5JMK4</accession>
<feature type="chain" id="PRO_5044003306" evidence="3">
    <location>
        <begin position="30"/>
        <end position="462"/>
    </location>
</feature>
<dbReference type="InterPro" id="IPR051465">
    <property type="entry name" value="Cell_Envelope_Struct_Comp"/>
</dbReference>
<dbReference type="Pfam" id="PF00395">
    <property type="entry name" value="SLH"/>
    <property type="match status" value="2"/>
</dbReference>